<protein>
    <submittedName>
        <fullName evidence="2">Uncharacterized protein</fullName>
    </submittedName>
</protein>
<dbReference type="AlphaFoldDB" id="A0AAV4D272"/>
<feature type="compositionally biased region" description="Basic residues" evidence="1">
    <location>
        <begin position="26"/>
        <end position="41"/>
    </location>
</feature>
<accession>A0AAV4D272</accession>
<comment type="caution">
    <text evidence="2">The sequence shown here is derived from an EMBL/GenBank/DDBJ whole genome shotgun (WGS) entry which is preliminary data.</text>
</comment>
<name>A0AAV4D272_9GAST</name>
<feature type="region of interest" description="Disordered" evidence="1">
    <location>
        <begin position="1"/>
        <end position="85"/>
    </location>
</feature>
<dbReference type="Proteomes" id="UP000735302">
    <property type="component" value="Unassembled WGS sequence"/>
</dbReference>
<evidence type="ECO:0000256" key="1">
    <source>
        <dbReference type="SAM" id="MobiDB-lite"/>
    </source>
</evidence>
<feature type="compositionally biased region" description="Acidic residues" evidence="1">
    <location>
        <begin position="69"/>
        <end position="78"/>
    </location>
</feature>
<reference evidence="2 3" key="1">
    <citation type="journal article" date="2021" name="Elife">
        <title>Chloroplast acquisition without the gene transfer in kleptoplastic sea slugs, Plakobranchus ocellatus.</title>
        <authorList>
            <person name="Maeda T."/>
            <person name="Takahashi S."/>
            <person name="Yoshida T."/>
            <person name="Shimamura S."/>
            <person name="Takaki Y."/>
            <person name="Nagai Y."/>
            <person name="Toyoda A."/>
            <person name="Suzuki Y."/>
            <person name="Arimoto A."/>
            <person name="Ishii H."/>
            <person name="Satoh N."/>
            <person name="Nishiyama T."/>
            <person name="Hasebe M."/>
            <person name="Maruyama T."/>
            <person name="Minagawa J."/>
            <person name="Obokata J."/>
            <person name="Shigenobu S."/>
        </authorList>
    </citation>
    <scope>NUCLEOTIDE SEQUENCE [LARGE SCALE GENOMIC DNA]</scope>
</reference>
<evidence type="ECO:0000313" key="3">
    <source>
        <dbReference type="Proteomes" id="UP000735302"/>
    </source>
</evidence>
<sequence>MSLSSSPRRFNPIEPDRYLAAGAQGWRRRRRRRRRKARKALHARDTGPIGVPTNQLCHHEAPQSGTERDETEQDETEWDETRRTDGAAQGFNAIVSLTIIIL</sequence>
<keyword evidence="3" id="KW-1185">Reference proteome</keyword>
<organism evidence="2 3">
    <name type="scientific">Plakobranchus ocellatus</name>
    <dbReference type="NCBI Taxonomy" id="259542"/>
    <lineage>
        <taxon>Eukaryota</taxon>
        <taxon>Metazoa</taxon>
        <taxon>Spiralia</taxon>
        <taxon>Lophotrochozoa</taxon>
        <taxon>Mollusca</taxon>
        <taxon>Gastropoda</taxon>
        <taxon>Heterobranchia</taxon>
        <taxon>Euthyneura</taxon>
        <taxon>Panpulmonata</taxon>
        <taxon>Sacoglossa</taxon>
        <taxon>Placobranchoidea</taxon>
        <taxon>Plakobranchidae</taxon>
        <taxon>Plakobranchus</taxon>
    </lineage>
</organism>
<proteinExistence type="predicted"/>
<gene>
    <name evidence="2" type="ORF">PoB_006478300</name>
</gene>
<dbReference type="EMBL" id="BLXT01007309">
    <property type="protein sequence ID" value="GFO38278.1"/>
    <property type="molecule type" value="Genomic_DNA"/>
</dbReference>
<evidence type="ECO:0000313" key="2">
    <source>
        <dbReference type="EMBL" id="GFO38278.1"/>
    </source>
</evidence>